<accession>A0A9W6Z3C5</accession>
<feature type="compositionally biased region" description="Basic residues" evidence="1">
    <location>
        <begin position="358"/>
        <end position="367"/>
    </location>
</feature>
<feature type="compositionally biased region" description="Acidic residues" evidence="1">
    <location>
        <begin position="106"/>
        <end position="123"/>
    </location>
</feature>
<name>A0A9W6Z3C5_AMBMO</name>
<feature type="compositionally biased region" description="Low complexity" evidence="1">
    <location>
        <begin position="340"/>
        <end position="350"/>
    </location>
</feature>
<sequence>MISISRVQLFLSLSVLATAFNPTPDTPPNVEIAQRSTTSESNGLQFTRGAGSVFGGPHSLGHGPVVASDITFTINTANSLETNVNIKRDDSEVTKSIYDSVTETAASEESEATDSGESEEGAEAENSQATEAGNDTAVTDAEENGSAPTGFGGEYSGSFEPTGTFESGEGFTPEESGFPSGGPFGGFSGFPTDFSFTGFPSDFTFQTDFPSGSGHDHHHFPHQTGSFTGFPSDFSGFPKFTGFPSDFSGFPQFTGFPSDFSGAPQFTNIPSNVPSGSFSDEPIQNGGDYTLESGDANSDFSADDATYTAVQASPSVTSNAESEEDEGNNMDSQTDDDSTDGTVTSSATDSDYSEVGRKFGRHSRHSRQNQQTTVAKAYEITTVIESTSAAQDADDLVKRAATESEGAGNTVNAVIGLVAASWLLALL</sequence>
<comment type="caution">
    <text evidence="3">The sequence shown here is derived from an EMBL/GenBank/DDBJ whole genome shotgun (WGS) entry which is preliminary data.</text>
</comment>
<feature type="region of interest" description="Disordered" evidence="1">
    <location>
        <begin position="21"/>
        <end position="43"/>
    </location>
</feature>
<evidence type="ECO:0000256" key="1">
    <source>
        <dbReference type="SAM" id="MobiDB-lite"/>
    </source>
</evidence>
<gene>
    <name evidence="3" type="ORF">Amon01_000670300</name>
</gene>
<feature type="region of interest" description="Disordered" evidence="1">
    <location>
        <begin position="259"/>
        <end position="372"/>
    </location>
</feature>
<dbReference type="EMBL" id="BSXU01004429">
    <property type="protein sequence ID" value="GMG44025.1"/>
    <property type="molecule type" value="Genomic_DNA"/>
</dbReference>
<dbReference type="AlphaFoldDB" id="A0A9W6Z3C5"/>
<feature type="compositionally biased region" description="Polar residues" evidence="1">
    <location>
        <begin position="264"/>
        <end position="278"/>
    </location>
</feature>
<protein>
    <submittedName>
        <fullName evidence="3">Unnamed protein product</fullName>
    </submittedName>
</protein>
<reference evidence="3" key="1">
    <citation type="submission" date="2023-04" db="EMBL/GenBank/DDBJ databases">
        <title>Ambrosiozyma monospora NBRC 1965.</title>
        <authorList>
            <person name="Ichikawa N."/>
            <person name="Sato H."/>
            <person name="Tonouchi N."/>
        </authorList>
    </citation>
    <scope>NUCLEOTIDE SEQUENCE</scope>
    <source>
        <strain evidence="3">NBRC 1965</strain>
    </source>
</reference>
<feature type="chain" id="PRO_5040745685" evidence="2">
    <location>
        <begin position="20"/>
        <end position="427"/>
    </location>
</feature>
<dbReference type="Proteomes" id="UP001165063">
    <property type="component" value="Unassembled WGS sequence"/>
</dbReference>
<feature type="compositionally biased region" description="Polar residues" evidence="1">
    <location>
        <begin position="34"/>
        <end position="43"/>
    </location>
</feature>
<organism evidence="3 4">
    <name type="scientific">Ambrosiozyma monospora</name>
    <name type="common">Yeast</name>
    <name type="synonym">Endomycopsis monosporus</name>
    <dbReference type="NCBI Taxonomy" id="43982"/>
    <lineage>
        <taxon>Eukaryota</taxon>
        <taxon>Fungi</taxon>
        <taxon>Dikarya</taxon>
        <taxon>Ascomycota</taxon>
        <taxon>Saccharomycotina</taxon>
        <taxon>Pichiomycetes</taxon>
        <taxon>Pichiales</taxon>
        <taxon>Pichiaceae</taxon>
        <taxon>Ambrosiozyma</taxon>
    </lineage>
</organism>
<feature type="region of interest" description="Disordered" evidence="1">
    <location>
        <begin position="102"/>
        <end position="184"/>
    </location>
</feature>
<feature type="compositionally biased region" description="Polar residues" evidence="1">
    <location>
        <begin position="308"/>
        <end position="320"/>
    </location>
</feature>
<feature type="compositionally biased region" description="Polar residues" evidence="1">
    <location>
        <begin position="126"/>
        <end position="137"/>
    </location>
</feature>
<evidence type="ECO:0000256" key="2">
    <source>
        <dbReference type="SAM" id="SignalP"/>
    </source>
</evidence>
<feature type="signal peptide" evidence="2">
    <location>
        <begin position="1"/>
        <end position="19"/>
    </location>
</feature>
<feature type="compositionally biased region" description="Acidic residues" evidence="1">
    <location>
        <begin position="321"/>
        <end position="339"/>
    </location>
</feature>
<keyword evidence="4" id="KW-1185">Reference proteome</keyword>
<keyword evidence="2" id="KW-0732">Signal</keyword>
<proteinExistence type="predicted"/>
<evidence type="ECO:0000313" key="3">
    <source>
        <dbReference type="EMBL" id="GMG44025.1"/>
    </source>
</evidence>
<evidence type="ECO:0000313" key="4">
    <source>
        <dbReference type="Proteomes" id="UP001165063"/>
    </source>
</evidence>